<accession>W7TRW1</accession>
<evidence type="ECO:0000256" key="5">
    <source>
        <dbReference type="ARBA" id="ARBA00022884"/>
    </source>
</evidence>
<dbReference type="InterPro" id="IPR010920">
    <property type="entry name" value="LSM_dom_sf"/>
</dbReference>
<keyword evidence="5 13" id="KW-0694">RNA-binding</keyword>
<evidence type="ECO:0000256" key="8">
    <source>
        <dbReference type="ARBA" id="ARBA00023242"/>
    </source>
</evidence>
<protein>
    <recommendedName>
        <fullName evidence="12 13">U6 snRNA-associated Sm-like protein LSm8</fullName>
    </recommendedName>
</protein>
<dbReference type="CDD" id="cd01727">
    <property type="entry name" value="LSm8"/>
    <property type="match status" value="1"/>
</dbReference>
<evidence type="ECO:0000259" key="14">
    <source>
        <dbReference type="PROSITE" id="PS52002"/>
    </source>
</evidence>
<evidence type="ECO:0000256" key="10">
    <source>
        <dbReference type="ARBA" id="ARBA00056431"/>
    </source>
</evidence>
<dbReference type="GO" id="GO:0071011">
    <property type="term" value="C:precatalytic spliceosome"/>
    <property type="evidence" value="ECO:0007669"/>
    <property type="project" value="TreeGrafter"/>
</dbReference>
<dbReference type="InterPro" id="IPR047575">
    <property type="entry name" value="Sm"/>
</dbReference>
<evidence type="ECO:0000256" key="9">
    <source>
        <dbReference type="ARBA" id="ARBA00023274"/>
    </source>
</evidence>
<dbReference type="PROSITE" id="PS52002">
    <property type="entry name" value="SM"/>
    <property type="match status" value="1"/>
</dbReference>
<organism evidence="15 16">
    <name type="scientific">Nannochloropsis gaditana</name>
    <dbReference type="NCBI Taxonomy" id="72520"/>
    <lineage>
        <taxon>Eukaryota</taxon>
        <taxon>Sar</taxon>
        <taxon>Stramenopiles</taxon>
        <taxon>Ochrophyta</taxon>
        <taxon>Eustigmatophyceae</taxon>
        <taxon>Eustigmatales</taxon>
        <taxon>Monodopsidaceae</taxon>
        <taxon>Nannochloropsis</taxon>
    </lineage>
</organism>
<dbReference type="OrthoDB" id="10263346at2759"/>
<comment type="subunit">
    <text evidence="13">LSm subunits form a heteromer with a doughnut shape.</text>
</comment>
<keyword evidence="15" id="KW-0808">Transferase</keyword>
<dbReference type="GO" id="GO:0003729">
    <property type="term" value="F:mRNA binding"/>
    <property type="evidence" value="ECO:0007669"/>
    <property type="project" value="TreeGrafter"/>
</dbReference>
<comment type="subcellular location">
    <subcellularLocation>
        <location evidence="1 13">Nucleus</location>
    </subcellularLocation>
</comment>
<evidence type="ECO:0000256" key="4">
    <source>
        <dbReference type="ARBA" id="ARBA00022728"/>
    </source>
</evidence>
<comment type="subunit">
    <text evidence="11">Component of the precatalytic spliceosome (spliceosome B complex). Component of the U4/U6-U5 tri-snRNP complex, a building block of the precatalytic spliceosome (spliceosome B complex). The U4/U6-U5 tri-snRNP complex is composed of the U4, U6 and U5 snRNAs and at least PRPF3, PRPF4, PRPF6, PRPF8, PRPF31, SNRNP200, TXNL4A, SNRNP40, SNRPB, SNRPD1, SNRPD2, SNRPD3, SNRPE, SNRPF, SNRPG, DDX23, CD2BP2, PPIH, SNU13, EFTUD2, SART1 and USP39, plus LSM2, LSM3, LSM4, LSM5, LSM6, LSM7 and LSM8. LSM2, LSM3, LSM4, LSM5, LSM6, LSM7 and LSM8 form a heptameric, ring-shaped subcomplex (the LSM2-8 complex) that is part of the U4/U6-U5 tri-snRNP complex and the precatalytic spliceosome.</text>
</comment>
<dbReference type="GO" id="GO:0000398">
    <property type="term" value="P:mRNA splicing, via spliceosome"/>
    <property type="evidence" value="ECO:0007669"/>
    <property type="project" value="UniProtKB-UniRule"/>
</dbReference>
<feature type="domain" description="Sm" evidence="14">
    <location>
        <begin position="24"/>
        <end position="100"/>
    </location>
</feature>
<keyword evidence="9 13" id="KW-0687">Ribonucleoprotein</keyword>
<evidence type="ECO:0000313" key="16">
    <source>
        <dbReference type="Proteomes" id="UP000019335"/>
    </source>
</evidence>
<dbReference type="Gene3D" id="2.30.30.100">
    <property type="match status" value="1"/>
</dbReference>
<proteinExistence type="inferred from homology"/>
<dbReference type="GO" id="GO:0016740">
    <property type="term" value="F:transferase activity"/>
    <property type="evidence" value="ECO:0007669"/>
    <property type="project" value="UniProtKB-KW"/>
</dbReference>
<keyword evidence="4 13" id="KW-0747">Spliceosome</keyword>
<evidence type="ECO:0000256" key="11">
    <source>
        <dbReference type="ARBA" id="ARBA00063389"/>
    </source>
</evidence>
<dbReference type="SMART" id="SM00651">
    <property type="entry name" value="Sm"/>
    <property type="match status" value="1"/>
</dbReference>
<evidence type="ECO:0000256" key="2">
    <source>
        <dbReference type="ARBA" id="ARBA00006850"/>
    </source>
</evidence>
<evidence type="ECO:0000256" key="13">
    <source>
        <dbReference type="RuleBase" id="RU365048"/>
    </source>
</evidence>
<dbReference type="GO" id="GO:0046540">
    <property type="term" value="C:U4/U6 x U5 tri-snRNP complex"/>
    <property type="evidence" value="ECO:0007669"/>
    <property type="project" value="UniProtKB-UniRule"/>
</dbReference>
<keyword evidence="3 13" id="KW-0507">mRNA processing</keyword>
<dbReference type="Proteomes" id="UP000019335">
    <property type="component" value="Chromosome 9"/>
</dbReference>
<reference evidence="15 16" key="1">
    <citation type="journal article" date="2014" name="Mol. Plant">
        <title>Chromosome Scale Genome Assembly and Transcriptome Profiling of Nannochloropsis gaditana in Nitrogen Depletion.</title>
        <authorList>
            <person name="Corteggiani Carpinelli E."/>
            <person name="Telatin A."/>
            <person name="Vitulo N."/>
            <person name="Forcato C."/>
            <person name="D'Angelo M."/>
            <person name="Schiavon R."/>
            <person name="Vezzi A."/>
            <person name="Giacometti G.M."/>
            <person name="Morosinotto T."/>
            <person name="Valle G."/>
        </authorList>
    </citation>
    <scope>NUCLEOTIDE SEQUENCE [LARGE SCALE GENOMIC DNA]</scope>
    <source>
        <strain evidence="15 16">B-31</strain>
    </source>
</reference>
<comment type="function">
    <text evidence="10">Plays a role in pre-mRNA splicing as component of the U4/U6-U5 tri-snRNP complex that is involved in spliceosome assembly, and as component of the precatalytic spliceosome (spliceosome B complex). The heptameric LSM2-8 complex binds specifically to the 3'-terminal U-tract of U6 snRNA.</text>
</comment>
<keyword evidence="16" id="KW-1185">Reference proteome</keyword>
<evidence type="ECO:0000256" key="6">
    <source>
        <dbReference type="ARBA" id="ARBA00022990"/>
    </source>
</evidence>
<comment type="similarity">
    <text evidence="2 13">Belongs to the snRNP Sm proteins family.</text>
</comment>
<evidence type="ECO:0000256" key="1">
    <source>
        <dbReference type="ARBA" id="ARBA00004123"/>
    </source>
</evidence>
<keyword evidence="6" id="KW-0007">Acetylation</keyword>
<name>W7TRW1_9STRA</name>
<gene>
    <name evidence="13" type="primary">LSM8</name>
    <name evidence="15" type="ORF">Naga_100145g18</name>
</gene>
<dbReference type="EMBL" id="AZIL01000697">
    <property type="protein sequence ID" value="EWM26273.1"/>
    <property type="molecule type" value="Genomic_DNA"/>
</dbReference>
<dbReference type="AlphaFoldDB" id="W7TRW1"/>
<evidence type="ECO:0000256" key="3">
    <source>
        <dbReference type="ARBA" id="ARBA00022664"/>
    </source>
</evidence>
<keyword evidence="7 13" id="KW-0508">mRNA splicing</keyword>
<evidence type="ECO:0000313" key="15">
    <source>
        <dbReference type="EMBL" id="EWM26273.1"/>
    </source>
</evidence>
<dbReference type="InterPro" id="IPR034103">
    <property type="entry name" value="Lsm8"/>
</dbReference>
<evidence type="ECO:0000256" key="12">
    <source>
        <dbReference type="ARBA" id="ARBA00067760"/>
    </source>
</evidence>
<dbReference type="PANTHER" id="PTHR15588">
    <property type="entry name" value="LSM1"/>
    <property type="match status" value="1"/>
</dbReference>
<dbReference type="PANTHER" id="PTHR15588:SF9">
    <property type="entry name" value="U6 SNRNA-ASSOCIATED SM-LIKE PROTEIN LSM8"/>
    <property type="match status" value="1"/>
</dbReference>
<sequence length="120" mass="13179">MTQGLYFMVYRETEARGPAQPHAIMAATLEKLKDRVICVITNDGRNIVGVLKGFDQTTNIILQECHERVFSTTAGVEQVPLGLYIVRGDNIAVVGEMDEEADAALDLSSLKGDHLKPVIH</sequence>
<dbReference type="GO" id="GO:0005688">
    <property type="term" value="C:U6 snRNP"/>
    <property type="evidence" value="ECO:0007669"/>
    <property type="project" value="UniProtKB-UniRule"/>
</dbReference>
<comment type="function">
    <text evidence="13">Plays role in pre-mRNA splicing as component of the U4/U6-U5 tri-snRNP complex that is involved in spliceosome assembly, and as component of the precatalytic spliceosome (spliceosome B complex). The heptameric LSM2-8 complex binds specifically to the 3'-terminal U-tract of U6 snRNA.</text>
</comment>
<dbReference type="SUPFAM" id="SSF50182">
    <property type="entry name" value="Sm-like ribonucleoproteins"/>
    <property type="match status" value="1"/>
</dbReference>
<comment type="caution">
    <text evidence="15">The sequence shown here is derived from an EMBL/GenBank/DDBJ whole genome shotgun (WGS) entry which is preliminary data.</text>
</comment>
<dbReference type="InterPro" id="IPR001163">
    <property type="entry name" value="Sm_dom_euk/arc"/>
</dbReference>
<keyword evidence="8 13" id="KW-0539">Nucleus</keyword>
<evidence type="ECO:0000256" key="7">
    <source>
        <dbReference type="ARBA" id="ARBA00023187"/>
    </source>
</evidence>
<dbReference type="FunFam" id="2.30.30.100:FF:000022">
    <property type="entry name" value="U6 snRNA-associated Sm-like protein LSm8"/>
    <property type="match status" value="1"/>
</dbReference>
<dbReference type="Pfam" id="PF01423">
    <property type="entry name" value="LSM"/>
    <property type="match status" value="1"/>
</dbReference>
<dbReference type="InterPro" id="IPR044642">
    <property type="entry name" value="PTHR15588"/>
</dbReference>